<dbReference type="PANTHER" id="PTHR43527">
    <property type="entry name" value="4-DIPHOSPHOCYTIDYL-2-C-METHYL-D-ERYTHRITOL KINASE, CHLOROPLASTIC"/>
    <property type="match status" value="1"/>
</dbReference>
<evidence type="ECO:0000256" key="9">
    <source>
        <dbReference type="ARBA" id="ARBA00032554"/>
    </source>
</evidence>
<accession>A0ABW4RBT2</accession>
<evidence type="ECO:0000259" key="12">
    <source>
        <dbReference type="Pfam" id="PF08544"/>
    </source>
</evidence>
<dbReference type="SUPFAM" id="SSF54211">
    <property type="entry name" value="Ribosomal protein S5 domain 2-like"/>
    <property type="match status" value="1"/>
</dbReference>
<organism evidence="13 14">
    <name type="scientific">Paracoccus pacificus</name>
    <dbReference type="NCBI Taxonomy" id="1463598"/>
    <lineage>
        <taxon>Bacteria</taxon>
        <taxon>Pseudomonadati</taxon>
        <taxon>Pseudomonadota</taxon>
        <taxon>Alphaproteobacteria</taxon>
        <taxon>Rhodobacterales</taxon>
        <taxon>Paracoccaceae</taxon>
        <taxon>Paracoccus</taxon>
    </lineage>
</organism>
<dbReference type="InterPro" id="IPR004424">
    <property type="entry name" value="IspE"/>
</dbReference>
<dbReference type="Gene3D" id="3.30.230.10">
    <property type="match status" value="1"/>
</dbReference>
<feature type="domain" description="GHMP kinase C-terminal" evidence="12">
    <location>
        <begin position="205"/>
        <end position="266"/>
    </location>
</feature>
<evidence type="ECO:0000256" key="6">
    <source>
        <dbReference type="ARBA" id="ARBA00022777"/>
    </source>
</evidence>
<dbReference type="InterPro" id="IPR006204">
    <property type="entry name" value="GHMP_kinase_N_dom"/>
</dbReference>
<comment type="caution">
    <text evidence="13">The sequence shown here is derived from an EMBL/GenBank/DDBJ whole genome shotgun (WGS) entry which is preliminary data.</text>
</comment>
<dbReference type="Gene3D" id="3.30.70.890">
    <property type="entry name" value="GHMP kinase, C-terminal domain"/>
    <property type="match status" value="1"/>
</dbReference>
<dbReference type="InterPro" id="IPR036554">
    <property type="entry name" value="GHMP_kinase_C_sf"/>
</dbReference>
<dbReference type="SUPFAM" id="SSF55060">
    <property type="entry name" value="GHMP Kinase, C-terminal domain"/>
    <property type="match status" value="1"/>
</dbReference>
<evidence type="ECO:0000256" key="2">
    <source>
        <dbReference type="ARBA" id="ARBA00012052"/>
    </source>
</evidence>
<keyword evidence="8 10" id="KW-0414">Isoprene biosynthesis</keyword>
<evidence type="ECO:0000256" key="10">
    <source>
        <dbReference type="HAMAP-Rule" id="MF_00061"/>
    </source>
</evidence>
<evidence type="ECO:0000313" key="13">
    <source>
        <dbReference type="EMBL" id="MFD1883185.1"/>
    </source>
</evidence>
<reference evidence="14" key="1">
    <citation type="journal article" date="2019" name="Int. J. Syst. Evol. Microbiol.">
        <title>The Global Catalogue of Microorganisms (GCM) 10K type strain sequencing project: providing services to taxonomists for standard genome sequencing and annotation.</title>
        <authorList>
            <consortium name="The Broad Institute Genomics Platform"/>
            <consortium name="The Broad Institute Genome Sequencing Center for Infectious Disease"/>
            <person name="Wu L."/>
            <person name="Ma J."/>
        </authorList>
    </citation>
    <scope>NUCLEOTIDE SEQUENCE [LARGE SCALE GENOMIC DNA]</scope>
    <source>
        <strain evidence="14">CCUG 56029</strain>
    </source>
</reference>
<proteinExistence type="inferred from homology"/>
<evidence type="ECO:0000256" key="7">
    <source>
        <dbReference type="ARBA" id="ARBA00022840"/>
    </source>
</evidence>
<keyword evidence="14" id="KW-1185">Reference proteome</keyword>
<dbReference type="HAMAP" id="MF_00061">
    <property type="entry name" value="IspE"/>
    <property type="match status" value="1"/>
</dbReference>
<protein>
    <recommendedName>
        <fullName evidence="3 10">4-diphosphocytidyl-2-C-methyl-D-erythritol kinase</fullName>
        <shortName evidence="10">CMK</shortName>
        <ecNumber evidence="2 10">2.7.1.148</ecNumber>
    </recommendedName>
    <alternativeName>
        <fullName evidence="9 10">4-(cytidine-5'-diphospho)-2-C-methyl-D-erythritol kinase</fullName>
    </alternativeName>
</protein>
<feature type="active site" evidence="10">
    <location>
        <position position="133"/>
    </location>
</feature>
<comment type="catalytic activity">
    <reaction evidence="10">
        <text>4-CDP-2-C-methyl-D-erythritol + ATP = 4-CDP-2-C-methyl-D-erythritol 2-phosphate + ADP + H(+)</text>
        <dbReference type="Rhea" id="RHEA:18437"/>
        <dbReference type="ChEBI" id="CHEBI:15378"/>
        <dbReference type="ChEBI" id="CHEBI:30616"/>
        <dbReference type="ChEBI" id="CHEBI:57823"/>
        <dbReference type="ChEBI" id="CHEBI:57919"/>
        <dbReference type="ChEBI" id="CHEBI:456216"/>
        <dbReference type="EC" id="2.7.1.148"/>
    </reaction>
</comment>
<keyword evidence="5 10" id="KW-0547">Nucleotide-binding</keyword>
<dbReference type="InterPro" id="IPR020568">
    <property type="entry name" value="Ribosomal_Su5_D2-typ_SF"/>
</dbReference>
<dbReference type="Pfam" id="PF00288">
    <property type="entry name" value="GHMP_kinases_N"/>
    <property type="match status" value="1"/>
</dbReference>
<dbReference type="Proteomes" id="UP001597213">
    <property type="component" value="Unassembled WGS sequence"/>
</dbReference>
<dbReference type="EMBL" id="JBHUEN010000043">
    <property type="protein sequence ID" value="MFD1883185.1"/>
    <property type="molecule type" value="Genomic_DNA"/>
</dbReference>
<name>A0ABW4RBT2_9RHOB</name>
<dbReference type="RefSeq" id="WP_379144303.1">
    <property type="nucleotide sequence ID" value="NZ_JBHUEN010000043.1"/>
</dbReference>
<dbReference type="EC" id="2.7.1.148" evidence="2 10"/>
<dbReference type="NCBIfam" id="NF011202">
    <property type="entry name" value="PRK14608.1"/>
    <property type="match status" value="1"/>
</dbReference>
<evidence type="ECO:0000259" key="11">
    <source>
        <dbReference type="Pfam" id="PF00288"/>
    </source>
</evidence>
<keyword evidence="4 10" id="KW-0808">Transferase</keyword>
<keyword evidence="6 10" id="KW-0418">Kinase</keyword>
<evidence type="ECO:0000256" key="1">
    <source>
        <dbReference type="ARBA" id="ARBA00009684"/>
    </source>
</evidence>
<feature type="domain" description="GHMP kinase N-terminal" evidence="11">
    <location>
        <begin position="72"/>
        <end position="132"/>
    </location>
</feature>
<evidence type="ECO:0000256" key="4">
    <source>
        <dbReference type="ARBA" id="ARBA00022679"/>
    </source>
</evidence>
<keyword evidence="7 10" id="KW-0067">ATP-binding</keyword>
<evidence type="ECO:0000256" key="8">
    <source>
        <dbReference type="ARBA" id="ARBA00023229"/>
    </source>
</evidence>
<evidence type="ECO:0000256" key="5">
    <source>
        <dbReference type="ARBA" id="ARBA00022741"/>
    </source>
</evidence>
<sequence length="288" mass="29269">MAADGEAASGREFAPAKINLSLHVTGRRADGYHLLDSLVVFAGVGDWLTLEPGAGLTISGPFAAGLNSDSDNLVQRAIAIMGGGAAAHLEKNLPVAAGIGGGTSDAAAVLRAMARLTGRAIPAPAALAPLGADLPVCLRARPCRMQGTGERLTDLPALPPAWLVLANPRIAVPTGSVFSAMESRDNSPMVEIPRFADAADLAAFLRTCRNDMQHAATTICPAIALVLAALSDTRDCLLVRMSGSGATCFGLYASRADAEAAAAALAGRGWWVAAAPMLAGLSQPAGLL</sequence>
<evidence type="ECO:0000313" key="14">
    <source>
        <dbReference type="Proteomes" id="UP001597213"/>
    </source>
</evidence>
<comment type="similarity">
    <text evidence="1 10">Belongs to the GHMP kinase family. IspE subfamily.</text>
</comment>
<feature type="active site" evidence="10">
    <location>
        <position position="17"/>
    </location>
</feature>
<comment type="caution">
    <text evidence="10">Lacks conserved residue(s) required for the propagation of feature annotation.</text>
</comment>
<gene>
    <name evidence="10" type="primary">ispE</name>
    <name evidence="13" type="ORF">ACFSCT_15810</name>
</gene>
<dbReference type="PIRSF" id="PIRSF010376">
    <property type="entry name" value="IspE"/>
    <property type="match status" value="1"/>
</dbReference>
<comment type="pathway">
    <text evidence="10">Isoprenoid biosynthesis; isopentenyl diphosphate biosynthesis via DXP pathway; isopentenyl diphosphate from 1-deoxy-D-xylulose 5-phosphate: step 3/6.</text>
</comment>
<evidence type="ECO:0000256" key="3">
    <source>
        <dbReference type="ARBA" id="ARBA00017473"/>
    </source>
</evidence>
<comment type="function">
    <text evidence="10">Catalyzes the phosphorylation of the position 2 hydroxy group of 4-diphosphocytidyl-2C-methyl-D-erythritol.</text>
</comment>
<dbReference type="GO" id="GO:0050515">
    <property type="term" value="F:4-(cytidine 5'-diphospho)-2-C-methyl-D-erythritol kinase activity"/>
    <property type="evidence" value="ECO:0007669"/>
    <property type="project" value="UniProtKB-EC"/>
</dbReference>
<dbReference type="PANTHER" id="PTHR43527:SF2">
    <property type="entry name" value="4-DIPHOSPHOCYTIDYL-2-C-METHYL-D-ERYTHRITOL KINASE, CHLOROPLASTIC"/>
    <property type="match status" value="1"/>
</dbReference>
<dbReference type="InterPro" id="IPR014721">
    <property type="entry name" value="Ribsml_uS5_D2-typ_fold_subgr"/>
</dbReference>
<dbReference type="Pfam" id="PF08544">
    <property type="entry name" value="GHMP_kinases_C"/>
    <property type="match status" value="1"/>
</dbReference>
<dbReference type="InterPro" id="IPR013750">
    <property type="entry name" value="GHMP_kinase_C_dom"/>
</dbReference>